<dbReference type="PANTHER" id="PTHR42972">
    <property type="entry name" value="TOL-PAL SYSTEM PROTEIN TOLB"/>
    <property type="match status" value="1"/>
</dbReference>
<keyword evidence="1" id="KW-0732">Signal</keyword>
<dbReference type="SUPFAM" id="SSF53474">
    <property type="entry name" value="alpha/beta-Hydrolases"/>
    <property type="match status" value="1"/>
</dbReference>
<proteinExistence type="predicted"/>
<dbReference type="Proteomes" id="UP000183529">
    <property type="component" value="Unassembled WGS sequence"/>
</dbReference>
<gene>
    <name evidence="2" type="ORF">SAMN05216550_101198</name>
</gene>
<accession>A0AAQ1JRY0</accession>
<comment type="caution">
    <text evidence="2">The sequence shown here is derived from an EMBL/GenBank/DDBJ whole genome shotgun (WGS) entry which is preliminary data.</text>
</comment>
<dbReference type="AlphaFoldDB" id="A0AAQ1JRY0"/>
<evidence type="ECO:0000313" key="2">
    <source>
        <dbReference type="EMBL" id="SEI85836.1"/>
    </source>
</evidence>
<dbReference type="RefSeq" id="WP_167371391.1">
    <property type="nucleotide sequence ID" value="NZ_CADFGN010000005.1"/>
</dbReference>
<dbReference type="InterPro" id="IPR029058">
    <property type="entry name" value="AB_hydrolase_fold"/>
</dbReference>
<dbReference type="PANTHER" id="PTHR42972:SF8">
    <property type="entry name" value="POLYHYDROXYBUTYRATE DEPOLYMERASE"/>
    <property type="match status" value="1"/>
</dbReference>
<feature type="chain" id="PRO_5042989360" evidence="1">
    <location>
        <begin position="44"/>
        <end position="375"/>
    </location>
</feature>
<feature type="signal peptide" evidence="1">
    <location>
        <begin position="1"/>
        <end position="43"/>
    </location>
</feature>
<sequence length="375" mass="40369">MDSLICLSRRLAAARFSRLTRFTRFTLATFATLGLLAAGSARAADAPPLPALAADASQVTVSGLSSGAFMAAQFSVAYSQSVAGAGIVAGGPFYCAGLNPNGGRDRFLITASTLCMTPPGAAPSGAAAFKAAQRFAADGLIDDVANLKRQRLYIFTGASDKIVLPKVVAQTRAFYRSADVPDAQIAYVDTINAGHALITANRNDLPCAANAPPNLNNCNFVQSHDILRQLYGELARPATKLNGELLDFDQTEFFQGGRTGLADVGHVYIPADCLTQTCRVHVVFHGCTQEDSRLGDRFFTTTGYNQIADSNRIIVLYPQIRTDNRRNPKGCWDFWGYTSDDPAHPDFFIKSAPQMSAIEAMVQRLLSARNAKDER</sequence>
<reference evidence="2 3" key="1">
    <citation type="submission" date="2016-10" db="EMBL/GenBank/DDBJ databases">
        <authorList>
            <person name="Varghese N."/>
            <person name="Submissions S."/>
        </authorList>
    </citation>
    <scope>NUCLEOTIDE SEQUENCE [LARGE SCALE GENOMIC DNA]</scope>
    <source>
        <strain evidence="2 3">LMG 22274</strain>
    </source>
</reference>
<organism evidence="2 3">
    <name type="scientific">Paraburkholderia tropica</name>
    <dbReference type="NCBI Taxonomy" id="92647"/>
    <lineage>
        <taxon>Bacteria</taxon>
        <taxon>Pseudomonadati</taxon>
        <taxon>Pseudomonadota</taxon>
        <taxon>Betaproteobacteria</taxon>
        <taxon>Burkholderiales</taxon>
        <taxon>Burkholderiaceae</taxon>
        <taxon>Paraburkholderia</taxon>
    </lineage>
</organism>
<protein>
    <submittedName>
        <fullName evidence="2">Poly(3-hydroxybutyrate) depolymerase</fullName>
    </submittedName>
</protein>
<dbReference type="Gene3D" id="3.40.50.1820">
    <property type="entry name" value="alpha/beta hydrolase"/>
    <property type="match status" value="2"/>
</dbReference>
<evidence type="ECO:0000313" key="3">
    <source>
        <dbReference type="Proteomes" id="UP000183529"/>
    </source>
</evidence>
<evidence type="ECO:0000256" key="1">
    <source>
        <dbReference type="SAM" id="SignalP"/>
    </source>
</evidence>
<name>A0AAQ1JRY0_9BURK</name>
<dbReference type="EMBL" id="FNZM01000001">
    <property type="protein sequence ID" value="SEI85836.1"/>
    <property type="molecule type" value="Genomic_DNA"/>
</dbReference>